<sequence length="114" mass="10754">MGVAVFVIGLAIVFGVNTYFNCSPSSSFYHDGMIGGAIGGVLPIAVGLGTVALVPIVMSSFGKVVAGVGTIHAPLAAGGIAAVLQASGASLLTGTAAATCSMSGATLGAIAGNA</sequence>
<feature type="transmembrane region" description="Helical" evidence="1">
    <location>
        <begin position="90"/>
        <end position="111"/>
    </location>
</feature>
<feature type="transmembrane region" description="Helical" evidence="1">
    <location>
        <begin position="64"/>
        <end position="84"/>
    </location>
</feature>
<feature type="non-terminal residue" evidence="2">
    <location>
        <position position="114"/>
    </location>
</feature>
<reference evidence="2" key="1">
    <citation type="submission" date="2015-04" db="EMBL/GenBank/DDBJ databases">
        <title>The genome sequence of the plant pathogenic Rhizarian Plasmodiophora brassicae reveals insights in its biotrophic life cycle and the origin of chitin synthesis.</title>
        <authorList>
            <person name="Schwelm A."/>
            <person name="Fogelqvist J."/>
            <person name="Knaust A."/>
            <person name="Julke S."/>
            <person name="Lilja T."/>
            <person name="Dhandapani V."/>
            <person name="Bonilla-Rosso G."/>
            <person name="Karlsson M."/>
            <person name="Shevchenko A."/>
            <person name="Choi S.R."/>
            <person name="Kim H.G."/>
            <person name="Park J.Y."/>
            <person name="Lim Y.P."/>
            <person name="Ludwig-Muller J."/>
            <person name="Dixelius C."/>
        </authorList>
    </citation>
    <scope>NUCLEOTIDE SEQUENCE</scope>
    <source>
        <tissue evidence="2">Potato root galls</tissue>
    </source>
</reference>
<feature type="transmembrane region" description="Helical" evidence="1">
    <location>
        <begin position="34"/>
        <end position="57"/>
    </location>
</feature>
<dbReference type="EMBL" id="HACM01000726">
    <property type="protein sequence ID" value="CRZ01168.1"/>
    <property type="molecule type" value="Transcribed_RNA"/>
</dbReference>
<dbReference type="AlphaFoldDB" id="A0A0H5QGL4"/>
<evidence type="ECO:0000313" key="2">
    <source>
        <dbReference type="EMBL" id="CRZ01168.1"/>
    </source>
</evidence>
<accession>A0A0H5QGL4</accession>
<organism evidence="2">
    <name type="scientific">Spongospora subterranea</name>
    <dbReference type="NCBI Taxonomy" id="70186"/>
    <lineage>
        <taxon>Eukaryota</taxon>
        <taxon>Sar</taxon>
        <taxon>Rhizaria</taxon>
        <taxon>Endomyxa</taxon>
        <taxon>Phytomyxea</taxon>
        <taxon>Plasmodiophorida</taxon>
        <taxon>Plasmodiophoridae</taxon>
        <taxon>Spongospora</taxon>
    </lineage>
</organism>
<keyword evidence="1" id="KW-0812">Transmembrane</keyword>
<proteinExistence type="predicted"/>
<name>A0A0H5QGL4_9EUKA</name>
<evidence type="ECO:0000256" key="1">
    <source>
        <dbReference type="SAM" id="Phobius"/>
    </source>
</evidence>
<keyword evidence="1" id="KW-1133">Transmembrane helix</keyword>
<keyword evidence="1" id="KW-0472">Membrane</keyword>
<protein>
    <submittedName>
        <fullName evidence="2">Uncharacterized protein</fullName>
    </submittedName>
</protein>